<dbReference type="OrthoDB" id="1898560at2759"/>
<evidence type="ECO:0000256" key="1">
    <source>
        <dbReference type="ARBA" id="ARBA00008509"/>
    </source>
</evidence>
<evidence type="ECO:0000313" key="5">
    <source>
        <dbReference type="EMBL" id="OQD72709.1"/>
    </source>
</evidence>
<dbReference type="PROSITE" id="PS51203">
    <property type="entry name" value="CS"/>
    <property type="match status" value="1"/>
</dbReference>
<feature type="region of interest" description="Disordered" evidence="2">
    <location>
        <begin position="309"/>
        <end position="385"/>
    </location>
</feature>
<dbReference type="CDD" id="cd06466">
    <property type="entry name" value="p23_CS_SGT1_like"/>
    <property type="match status" value="1"/>
</dbReference>
<sequence>MDYAAKGDEALAQSNAPLACEYYTRALVQHPRSPNYYIQRATAWSRLKPENGGPNPGHALRDSEIALALALERGKRELILSAQFRRAVSLFQLERYGDASYLFKLLKAKTAASKDVNEDKETKLQNAMNRGKGKMYETQLPIWLMKVDRKMNELPEGDEKANVSVLEYPKGIEIPSKESLEAEPAGKPGKSVPAAEESVKQPTSGPSAASDAPTPTASSVARPAPAAPEKVRHEWYQSQDFVVVTLYVKGIPKEKVETELKDDSVSLQFPLPSGSAYDFTLDPLYAPIDASASKVSVMSTKLEITLQKKTPGHKWSSLEGTGESVKLTDRPAAPSASTRPAYPTSSRHGAKDWDKVASSLTAKKDGKKKGGDDGNESDDSDFGGDAVDGFFKKLYKGADADTRRAMMKSYIESNGTSLSTNWSEVGNKFMEPHPPK</sequence>
<dbReference type="STRING" id="69771.A0A1V6P6T4"/>
<evidence type="ECO:0000259" key="3">
    <source>
        <dbReference type="PROSITE" id="PS51048"/>
    </source>
</evidence>
<dbReference type="GO" id="GO:0051087">
    <property type="term" value="F:protein-folding chaperone binding"/>
    <property type="evidence" value="ECO:0007669"/>
    <property type="project" value="InterPro"/>
</dbReference>
<proteinExistence type="inferred from homology"/>
<evidence type="ECO:0000256" key="2">
    <source>
        <dbReference type="SAM" id="MobiDB-lite"/>
    </source>
</evidence>
<dbReference type="InterPro" id="IPR044563">
    <property type="entry name" value="Sgt1-like"/>
</dbReference>
<feature type="compositionally biased region" description="Acidic residues" evidence="2">
    <location>
        <begin position="373"/>
        <end position="382"/>
    </location>
</feature>
<dbReference type="Proteomes" id="UP000191522">
    <property type="component" value="Unassembled WGS sequence"/>
</dbReference>
<reference evidence="6" key="1">
    <citation type="journal article" date="2017" name="Nat. Microbiol.">
        <title>Global analysis of biosynthetic gene clusters reveals vast potential of secondary metabolite production in Penicillium species.</title>
        <authorList>
            <person name="Nielsen J.C."/>
            <person name="Grijseels S."/>
            <person name="Prigent S."/>
            <person name="Ji B."/>
            <person name="Dainat J."/>
            <person name="Nielsen K.F."/>
            <person name="Frisvad J.C."/>
            <person name="Workman M."/>
            <person name="Nielsen J."/>
        </authorList>
    </citation>
    <scope>NUCLEOTIDE SEQUENCE [LARGE SCALE GENOMIC DNA]</scope>
    <source>
        <strain evidence="6">IBT 11843</strain>
    </source>
</reference>
<feature type="domain" description="CS" evidence="4">
    <location>
        <begin position="228"/>
        <end position="319"/>
    </location>
</feature>
<keyword evidence="6" id="KW-1185">Reference proteome</keyword>
<gene>
    <name evidence="5" type="ORF">PENDEC_c019G03935</name>
</gene>
<dbReference type="Gene3D" id="2.60.40.790">
    <property type="match status" value="1"/>
</dbReference>
<evidence type="ECO:0008006" key="7">
    <source>
        <dbReference type="Google" id="ProtNLM"/>
    </source>
</evidence>
<dbReference type="OMA" id="KSGPKNW"/>
<dbReference type="InterPro" id="IPR007699">
    <property type="entry name" value="SGS_dom"/>
</dbReference>
<accession>A0A1V6P6T4</accession>
<dbReference type="InterPro" id="IPR011990">
    <property type="entry name" value="TPR-like_helical_dom_sf"/>
</dbReference>
<dbReference type="InterPro" id="IPR008978">
    <property type="entry name" value="HSP20-like_chaperone"/>
</dbReference>
<name>A0A1V6P6T4_PENDC</name>
<comment type="caution">
    <text evidence="5">The sequence shown here is derived from an EMBL/GenBank/DDBJ whole genome shotgun (WGS) entry which is preliminary data.</text>
</comment>
<dbReference type="SUPFAM" id="SSF48452">
    <property type="entry name" value="TPR-like"/>
    <property type="match status" value="1"/>
</dbReference>
<dbReference type="PANTHER" id="PTHR45862">
    <property type="entry name" value="PROTEIN SGT1 HOMOLOG"/>
    <property type="match status" value="1"/>
</dbReference>
<dbReference type="Gene3D" id="1.25.40.10">
    <property type="entry name" value="Tetratricopeptide repeat domain"/>
    <property type="match status" value="1"/>
</dbReference>
<dbReference type="PROSITE" id="PS51048">
    <property type="entry name" value="SGS"/>
    <property type="match status" value="1"/>
</dbReference>
<organism evidence="5 6">
    <name type="scientific">Penicillium decumbens</name>
    <dbReference type="NCBI Taxonomy" id="69771"/>
    <lineage>
        <taxon>Eukaryota</taxon>
        <taxon>Fungi</taxon>
        <taxon>Dikarya</taxon>
        <taxon>Ascomycota</taxon>
        <taxon>Pezizomycotina</taxon>
        <taxon>Eurotiomycetes</taxon>
        <taxon>Eurotiomycetidae</taxon>
        <taxon>Eurotiales</taxon>
        <taxon>Aspergillaceae</taxon>
        <taxon>Penicillium</taxon>
    </lineage>
</organism>
<dbReference type="AlphaFoldDB" id="A0A1V6P6T4"/>
<evidence type="ECO:0000313" key="6">
    <source>
        <dbReference type="Proteomes" id="UP000191522"/>
    </source>
</evidence>
<evidence type="ECO:0000259" key="4">
    <source>
        <dbReference type="PROSITE" id="PS51203"/>
    </source>
</evidence>
<feature type="compositionally biased region" description="Low complexity" evidence="2">
    <location>
        <begin position="202"/>
        <end position="226"/>
    </location>
</feature>
<dbReference type="Pfam" id="PF05002">
    <property type="entry name" value="SGS"/>
    <property type="match status" value="1"/>
</dbReference>
<dbReference type="InterPro" id="IPR007052">
    <property type="entry name" value="CS_dom"/>
</dbReference>
<feature type="compositionally biased region" description="Low complexity" evidence="2">
    <location>
        <begin position="330"/>
        <end position="346"/>
    </location>
</feature>
<dbReference type="EMBL" id="MDYL01000019">
    <property type="protein sequence ID" value="OQD72709.1"/>
    <property type="molecule type" value="Genomic_DNA"/>
</dbReference>
<dbReference type="SUPFAM" id="SSF49764">
    <property type="entry name" value="HSP20-like chaperones"/>
    <property type="match status" value="1"/>
</dbReference>
<dbReference type="Pfam" id="PF04969">
    <property type="entry name" value="CS"/>
    <property type="match status" value="1"/>
</dbReference>
<feature type="region of interest" description="Disordered" evidence="2">
    <location>
        <begin position="176"/>
        <end position="226"/>
    </location>
</feature>
<feature type="compositionally biased region" description="Basic and acidic residues" evidence="2">
    <location>
        <begin position="362"/>
        <end position="372"/>
    </location>
</feature>
<protein>
    <recommendedName>
        <fullName evidence="7">SGT1 and CS domain protein</fullName>
    </recommendedName>
</protein>
<feature type="domain" description="SGS" evidence="3">
    <location>
        <begin position="341"/>
        <end position="436"/>
    </location>
</feature>
<comment type="similarity">
    <text evidence="1">Belongs to the SGT1 family.</text>
</comment>